<dbReference type="Gene3D" id="2.40.50.100">
    <property type="match status" value="1"/>
</dbReference>
<protein>
    <submittedName>
        <fullName evidence="6">Membrane fusion protein, multidrug efflux system</fullName>
    </submittedName>
</protein>
<feature type="domain" description="Multidrug resistance protein MdtA-like barrel-sandwich hybrid" evidence="4">
    <location>
        <begin position="76"/>
        <end position="203"/>
    </location>
</feature>
<gene>
    <name evidence="6" type="ORF">SAMN05216213_111125</name>
</gene>
<accession>A0A1H0XAI2</accession>
<keyword evidence="7" id="KW-1185">Reference proteome</keyword>
<dbReference type="Pfam" id="PF25954">
    <property type="entry name" value="Beta-barrel_RND_2"/>
    <property type="match status" value="1"/>
</dbReference>
<dbReference type="EMBL" id="FNJJ01000011">
    <property type="protein sequence ID" value="SDP99933.1"/>
    <property type="molecule type" value="Genomic_DNA"/>
</dbReference>
<evidence type="ECO:0000313" key="7">
    <source>
        <dbReference type="Proteomes" id="UP000199460"/>
    </source>
</evidence>
<organism evidence="6 7">
    <name type="scientific">Ectopseudomonas guguanensis</name>
    <dbReference type="NCBI Taxonomy" id="1198456"/>
    <lineage>
        <taxon>Bacteria</taxon>
        <taxon>Pseudomonadati</taxon>
        <taxon>Pseudomonadota</taxon>
        <taxon>Gammaproteobacteria</taxon>
        <taxon>Pseudomonadales</taxon>
        <taxon>Pseudomonadaceae</taxon>
        <taxon>Ectopseudomonas</taxon>
    </lineage>
</organism>
<evidence type="ECO:0000259" key="5">
    <source>
        <dbReference type="Pfam" id="PF25954"/>
    </source>
</evidence>
<dbReference type="InterPro" id="IPR058625">
    <property type="entry name" value="MdtA-like_BSH"/>
</dbReference>
<evidence type="ECO:0000256" key="2">
    <source>
        <dbReference type="ARBA" id="ARBA00023054"/>
    </source>
</evidence>
<evidence type="ECO:0000259" key="4">
    <source>
        <dbReference type="Pfam" id="PF25917"/>
    </source>
</evidence>
<dbReference type="InterPro" id="IPR006143">
    <property type="entry name" value="RND_pump_MFP"/>
</dbReference>
<feature type="domain" description="CusB-like beta-barrel" evidence="5">
    <location>
        <begin position="210"/>
        <end position="281"/>
    </location>
</feature>
<dbReference type="RefSeq" id="WP_090432746.1">
    <property type="nucleotide sequence ID" value="NZ_FNJJ01000011.1"/>
</dbReference>
<feature type="coiled-coil region" evidence="3">
    <location>
        <begin position="134"/>
        <end position="175"/>
    </location>
</feature>
<dbReference type="GeneID" id="300933046"/>
<proteinExistence type="inferred from homology"/>
<comment type="similarity">
    <text evidence="1">Belongs to the membrane fusion protein (MFP) (TC 8.A.1) family.</text>
</comment>
<dbReference type="AlphaFoldDB" id="A0A1H0XAI2"/>
<dbReference type="PANTHER" id="PTHR30469">
    <property type="entry name" value="MULTIDRUG RESISTANCE PROTEIN MDTA"/>
    <property type="match status" value="1"/>
</dbReference>
<dbReference type="GO" id="GO:0015562">
    <property type="term" value="F:efflux transmembrane transporter activity"/>
    <property type="evidence" value="ECO:0007669"/>
    <property type="project" value="TreeGrafter"/>
</dbReference>
<dbReference type="Gene3D" id="1.10.287.470">
    <property type="entry name" value="Helix hairpin bin"/>
    <property type="match status" value="1"/>
</dbReference>
<dbReference type="Pfam" id="PF25917">
    <property type="entry name" value="BSH_RND"/>
    <property type="match status" value="1"/>
</dbReference>
<reference evidence="7" key="1">
    <citation type="submission" date="2016-10" db="EMBL/GenBank/DDBJ databases">
        <authorList>
            <person name="Varghese N."/>
            <person name="Submissions S."/>
        </authorList>
    </citation>
    <scope>NUCLEOTIDE SEQUENCE [LARGE SCALE GENOMIC DNA]</scope>
    <source>
        <strain evidence="7">JCM 18416</strain>
    </source>
</reference>
<evidence type="ECO:0000313" key="6">
    <source>
        <dbReference type="EMBL" id="SDP99933.1"/>
    </source>
</evidence>
<dbReference type="GO" id="GO:1990281">
    <property type="term" value="C:efflux pump complex"/>
    <property type="evidence" value="ECO:0007669"/>
    <property type="project" value="TreeGrafter"/>
</dbReference>
<dbReference type="Gene3D" id="2.40.30.170">
    <property type="match status" value="1"/>
</dbReference>
<dbReference type="PANTHER" id="PTHR30469:SF29">
    <property type="entry name" value="BLR2860 PROTEIN"/>
    <property type="match status" value="1"/>
</dbReference>
<dbReference type="InterPro" id="IPR058792">
    <property type="entry name" value="Beta-barrel_RND_2"/>
</dbReference>
<name>A0A1H0XAI2_9GAMM</name>
<evidence type="ECO:0000256" key="3">
    <source>
        <dbReference type="SAM" id="Coils"/>
    </source>
</evidence>
<keyword evidence="2 3" id="KW-0175">Coiled coil</keyword>
<sequence length="362" mass="39885">MFAQLSKRPWIIAVVIATLLLLWLLSGDRFVARDDTQAEPDRPATSAELARVEVTWLEAQPMQRQHVVQGQIEAWRRVELRAQVSGSVQNLDQDKGNRVAADQLLLSLSPDDRPAQVARSEADVRQRQSDVTAAKRLRERNLISANELMRLESELAKARAELDSARLQLRNTRIKAPFAGIYDQRAVELGDFVQPGQSLLTLVDIDRLKVSAQIAQQQVTQLELGQPVKVELLDGRKLNGELHFIAAAADPGSRSFRIEVKVDNPDGLRLAGASATLHIQTGEAMAHRLSPALLSLDENGRHGVKWVNDAQRVEFTQVQLISVDNQGAWVSGLPPKVALITLGQGFVQPGQQVTTQLATEGS</sequence>
<dbReference type="NCBIfam" id="TIGR01730">
    <property type="entry name" value="RND_mfp"/>
    <property type="match status" value="1"/>
</dbReference>
<evidence type="ECO:0000256" key="1">
    <source>
        <dbReference type="ARBA" id="ARBA00009477"/>
    </source>
</evidence>
<dbReference type="OrthoDB" id="9806939at2"/>
<dbReference type="SUPFAM" id="SSF111369">
    <property type="entry name" value="HlyD-like secretion proteins"/>
    <property type="match status" value="1"/>
</dbReference>
<dbReference type="Proteomes" id="UP000199460">
    <property type="component" value="Unassembled WGS sequence"/>
</dbReference>